<dbReference type="SMART" id="SM00868">
    <property type="entry name" value="zf-AD"/>
    <property type="match status" value="1"/>
</dbReference>
<dbReference type="PANTHER" id="PTHR24381:SF393">
    <property type="entry name" value="CHROMATIN-LINKED ADAPTOR FOR MSL PROTEINS, ISOFORM B"/>
    <property type="match status" value="1"/>
</dbReference>
<dbReference type="PROSITE" id="PS50157">
    <property type="entry name" value="ZINC_FINGER_C2H2_2"/>
    <property type="match status" value="7"/>
</dbReference>
<dbReference type="GO" id="GO:0005634">
    <property type="term" value="C:nucleus"/>
    <property type="evidence" value="ECO:0007669"/>
    <property type="project" value="UniProtKB-SubCell"/>
</dbReference>
<dbReference type="VEuPathDB" id="VectorBase:CSON000094"/>
<proteinExistence type="predicted"/>
<sequence length="926" mass="107575">MKENSSKSLNEEFYELTIIPLTNQSSHSEIWKNFCKLMTNGEIQDPDMIYCIKCLENNGLKQVFLNSSSVDLLKEHLVASHGFVENDKISCDPENKQETILGKNSEDPFIFSTKKGSTVWKYFDQTFDEEEQKNVIYCNLCFKNNRTQKYQSSTATTNLMKHLKNHHYLELVQDDSTSINDNITESTRMYTKTSNVWKYFCKLTKNDEIVDPDYIYCGKCLEQNIHKKYKVTTSTGSLKKHLQVYHDIVANVESSDKTETGERKVNKINRLSKARLYFHKIGSDENYSYCLFCLHMKKCQKYSISTSTSTLRTHLTSKHDFNSETSECPNFIKILISDIEAGNIILEEYPESELDLKDQNLSETEENGLIEYLVEEEITQNTEIEAMELESQLQILSPIHDYCRSCGKPPNGCYTKLATRFEDDDTPEMTLTGLYYDVIGVEPTDGDSMSVVICYECEAKLKLAFKFKQQALKTEKNMLEKLGLNKLDIEMEKSSVNDLQNTNFDEGSNTMIEEVLLDEYSIHDSSNIEVETLEQDKSQIISEESEVVAVPINSINPNPNMKRTKSELKTKIHATSQLDDESDTELEYCEKRFDPNFTLKQCERNIFCENCQININSYESLLDHNKSVHGNVFPYKAVCRKRFASLIELQSHINFMHEKRTCDKCQLDFINEDQFKQHTKIHNENDKSIDLVKCNECNVAFANEKSHLLHMEEHNRFYNCHHCSVKFKDRKSLSTHMRRRHRFTCEECGCSYASLKILEVHRRSHSGIRPFKCNMCTRSLISSSALKTHLKYVHKAFGNTDQTCEICNKTFTSKNGYARHSRIHTGQFFECTQSGCGKKFTTKFSLKTHVELVHDDVRKYQCCECPKRYKSNAHLTKHVETEHLKLRFLCPLCNKIITNRWEFNQHVKKFHPNHLDTKAIEISNSN</sequence>
<evidence type="ECO:0000313" key="12">
    <source>
        <dbReference type="EMBL" id="SSX19904.1"/>
    </source>
</evidence>
<evidence type="ECO:0000256" key="6">
    <source>
        <dbReference type="ARBA" id="ARBA00023242"/>
    </source>
</evidence>
<dbReference type="SMART" id="SM00614">
    <property type="entry name" value="ZnF_BED"/>
    <property type="match status" value="3"/>
</dbReference>
<feature type="domain" description="C2H2-type" evidence="9">
    <location>
        <begin position="743"/>
        <end position="770"/>
    </location>
</feature>
<protein>
    <submittedName>
        <fullName evidence="12">CSON000094 protein</fullName>
    </submittedName>
</protein>
<keyword evidence="2 8" id="KW-0479">Metal-binding</keyword>
<evidence type="ECO:0000256" key="1">
    <source>
        <dbReference type="ARBA" id="ARBA00004123"/>
    </source>
</evidence>
<dbReference type="GO" id="GO:0000977">
    <property type="term" value="F:RNA polymerase II transcription regulatory region sequence-specific DNA binding"/>
    <property type="evidence" value="ECO:0007669"/>
    <property type="project" value="TreeGrafter"/>
</dbReference>
<feature type="binding site" evidence="8">
    <location>
        <position position="457"/>
    </location>
    <ligand>
        <name>Zn(2+)</name>
        <dbReference type="ChEBI" id="CHEBI:29105"/>
    </ligand>
</feature>
<dbReference type="SUPFAM" id="SSF57716">
    <property type="entry name" value="Glucocorticoid receptor-like (DNA-binding domain)"/>
    <property type="match status" value="1"/>
</dbReference>
<feature type="domain" description="BED-type" evidence="10">
    <location>
        <begin position="191"/>
        <end position="246"/>
    </location>
</feature>
<feature type="domain" description="ZAD" evidence="11">
    <location>
        <begin position="401"/>
        <end position="481"/>
    </location>
</feature>
<dbReference type="Gene3D" id="3.30.160.60">
    <property type="entry name" value="Classic Zinc Finger"/>
    <property type="match status" value="6"/>
</dbReference>
<feature type="domain" description="C2H2-type" evidence="9">
    <location>
        <begin position="718"/>
        <end position="741"/>
    </location>
</feature>
<dbReference type="SMART" id="SM00355">
    <property type="entry name" value="ZnF_C2H2"/>
    <property type="match status" value="13"/>
</dbReference>
<keyword evidence="6" id="KW-0539">Nucleus</keyword>
<evidence type="ECO:0000256" key="5">
    <source>
        <dbReference type="ARBA" id="ARBA00022833"/>
    </source>
</evidence>
<feature type="binding site" evidence="8">
    <location>
        <position position="454"/>
    </location>
    <ligand>
        <name>Zn(2+)</name>
        <dbReference type="ChEBI" id="CHEBI:29105"/>
    </ligand>
</feature>
<evidence type="ECO:0000256" key="2">
    <source>
        <dbReference type="ARBA" id="ARBA00022723"/>
    </source>
</evidence>
<evidence type="ECO:0000256" key="3">
    <source>
        <dbReference type="ARBA" id="ARBA00022737"/>
    </source>
</evidence>
<feature type="domain" description="C2H2-type" evidence="9">
    <location>
        <begin position="660"/>
        <end position="687"/>
    </location>
</feature>
<name>A0A336LP35_CULSO</name>
<evidence type="ECO:0000259" key="10">
    <source>
        <dbReference type="PROSITE" id="PS50808"/>
    </source>
</evidence>
<gene>
    <name evidence="12" type="primary">CSON000094</name>
</gene>
<dbReference type="InterPro" id="IPR036236">
    <property type="entry name" value="Znf_C2H2_sf"/>
</dbReference>
<evidence type="ECO:0000256" key="4">
    <source>
        <dbReference type="ARBA" id="ARBA00022771"/>
    </source>
</evidence>
<feature type="domain" description="C2H2-type" evidence="9">
    <location>
        <begin position="860"/>
        <end position="888"/>
    </location>
</feature>
<evidence type="ECO:0000259" key="11">
    <source>
        <dbReference type="PROSITE" id="PS51915"/>
    </source>
</evidence>
<dbReference type="InterPro" id="IPR003656">
    <property type="entry name" value="Znf_BED"/>
</dbReference>
<evidence type="ECO:0000259" key="9">
    <source>
        <dbReference type="PROSITE" id="PS50157"/>
    </source>
</evidence>
<dbReference type="InterPro" id="IPR012934">
    <property type="entry name" value="Znf_AD"/>
</dbReference>
<evidence type="ECO:0000256" key="8">
    <source>
        <dbReference type="PROSITE-ProRule" id="PRU01263"/>
    </source>
</evidence>
<reference evidence="12" key="1">
    <citation type="submission" date="2018-07" db="EMBL/GenBank/DDBJ databases">
        <authorList>
            <person name="Quirk P.G."/>
            <person name="Krulwich T.A."/>
        </authorList>
    </citation>
    <scope>NUCLEOTIDE SEQUENCE</scope>
</reference>
<dbReference type="PANTHER" id="PTHR24381">
    <property type="entry name" value="ZINC FINGER PROTEIN"/>
    <property type="match status" value="1"/>
</dbReference>
<feature type="domain" description="C2H2-type" evidence="9">
    <location>
        <begin position="771"/>
        <end position="794"/>
    </location>
</feature>
<feature type="domain" description="BED-type" evidence="10">
    <location>
        <begin position="114"/>
        <end position="174"/>
    </location>
</feature>
<dbReference type="SUPFAM" id="SSF57667">
    <property type="entry name" value="beta-beta-alpha zinc fingers"/>
    <property type="match status" value="5"/>
</dbReference>
<evidence type="ECO:0000256" key="7">
    <source>
        <dbReference type="PROSITE-ProRule" id="PRU00042"/>
    </source>
</evidence>
<dbReference type="Pfam" id="PF02892">
    <property type="entry name" value="zf-BED"/>
    <property type="match status" value="1"/>
</dbReference>
<dbReference type="Pfam" id="PF07776">
    <property type="entry name" value="zf-AD"/>
    <property type="match status" value="1"/>
</dbReference>
<feature type="domain" description="C2H2-type" evidence="9">
    <location>
        <begin position="829"/>
        <end position="859"/>
    </location>
</feature>
<dbReference type="AlphaFoldDB" id="A0A336LP35"/>
<accession>A0A336LP35</accession>
<dbReference type="GO" id="GO:0000981">
    <property type="term" value="F:DNA-binding transcription factor activity, RNA polymerase II-specific"/>
    <property type="evidence" value="ECO:0007669"/>
    <property type="project" value="TreeGrafter"/>
</dbReference>
<dbReference type="EMBL" id="UFQT01000100">
    <property type="protein sequence ID" value="SSX19904.1"/>
    <property type="molecule type" value="Genomic_DNA"/>
</dbReference>
<dbReference type="Pfam" id="PF00096">
    <property type="entry name" value="zf-C2H2"/>
    <property type="match status" value="3"/>
</dbReference>
<feature type="binding site" evidence="8">
    <location>
        <position position="406"/>
    </location>
    <ligand>
        <name>Zn(2+)</name>
        <dbReference type="ChEBI" id="CHEBI:29105"/>
    </ligand>
</feature>
<feature type="domain" description="C2H2-type" evidence="9">
    <location>
        <begin position="802"/>
        <end position="829"/>
    </location>
</feature>
<dbReference type="GO" id="GO:0008270">
    <property type="term" value="F:zinc ion binding"/>
    <property type="evidence" value="ECO:0007669"/>
    <property type="project" value="UniProtKB-UniRule"/>
</dbReference>
<keyword evidence="3" id="KW-0677">Repeat</keyword>
<dbReference type="Pfam" id="PF12874">
    <property type="entry name" value="zf-met"/>
    <property type="match status" value="1"/>
</dbReference>
<keyword evidence="5 8" id="KW-0862">Zinc</keyword>
<comment type="subcellular location">
    <subcellularLocation>
        <location evidence="1">Nucleus</location>
    </subcellularLocation>
</comment>
<keyword evidence="4 7" id="KW-0863">Zinc-finger</keyword>
<dbReference type="PROSITE" id="PS51915">
    <property type="entry name" value="ZAD"/>
    <property type="match status" value="1"/>
</dbReference>
<organism evidence="12">
    <name type="scientific">Culicoides sonorensis</name>
    <name type="common">Biting midge</name>
    <dbReference type="NCBI Taxonomy" id="179676"/>
    <lineage>
        <taxon>Eukaryota</taxon>
        <taxon>Metazoa</taxon>
        <taxon>Ecdysozoa</taxon>
        <taxon>Arthropoda</taxon>
        <taxon>Hexapoda</taxon>
        <taxon>Insecta</taxon>
        <taxon>Pterygota</taxon>
        <taxon>Neoptera</taxon>
        <taxon>Endopterygota</taxon>
        <taxon>Diptera</taxon>
        <taxon>Nematocera</taxon>
        <taxon>Chironomoidea</taxon>
        <taxon>Ceratopogonidae</taxon>
        <taxon>Ceratopogoninae</taxon>
        <taxon>Culicoides</taxon>
        <taxon>Monoculicoides</taxon>
    </lineage>
</organism>
<feature type="binding site" evidence="8">
    <location>
        <position position="403"/>
    </location>
    <ligand>
        <name>Zn(2+)</name>
        <dbReference type="ChEBI" id="CHEBI:29105"/>
    </ligand>
</feature>
<dbReference type="PROSITE" id="PS50808">
    <property type="entry name" value="ZF_BED"/>
    <property type="match status" value="2"/>
</dbReference>
<dbReference type="InterPro" id="IPR013087">
    <property type="entry name" value="Znf_C2H2_type"/>
</dbReference>
<dbReference type="PROSITE" id="PS00028">
    <property type="entry name" value="ZINC_FINGER_C2H2_1"/>
    <property type="match status" value="8"/>
</dbReference>